<keyword evidence="2" id="KW-1185">Reference proteome</keyword>
<organism evidence="1 2">
    <name type="scientific">Roseiconus lacunae</name>
    <dbReference type="NCBI Taxonomy" id="2605694"/>
    <lineage>
        <taxon>Bacteria</taxon>
        <taxon>Pseudomonadati</taxon>
        <taxon>Planctomycetota</taxon>
        <taxon>Planctomycetia</taxon>
        <taxon>Pirellulales</taxon>
        <taxon>Pirellulaceae</taxon>
        <taxon>Roseiconus</taxon>
    </lineage>
</organism>
<proteinExistence type="predicted"/>
<dbReference type="RefSeq" id="WP_289165847.1">
    <property type="nucleotide sequence ID" value="NZ_JASZZN010000019.1"/>
</dbReference>
<name>A0ABT7PNX0_9BACT</name>
<comment type="caution">
    <text evidence="1">The sequence shown here is derived from an EMBL/GenBank/DDBJ whole genome shotgun (WGS) entry which is preliminary data.</text>
</comment>
<evidence type="ECO:0000313" key="2">
    <source>
        <dbReference type="Proteomes" id="UP001239462"/>
    </source>
</evidence>
<evidence type="ECO:0000313" key="1">
    <source>
        <dbReference type="EMBL" id="MDM4018171.1"/>
    </source>
</evidence>
<gene>
    <name evidence="1" type="ORF">QTN89_22165</name>
</gene>
<reference evidence="1 2" key="1">
    <citation type="submission" date="2023-06" db="EMBL/GenBank/DDBJ databases">
        <title>Roseiconus lacunae JC819 isolated from Gulf of Mannar region, Tamil Nadu.</title>
        <authorList>
            <person name="Pk S."/>
            <person name="Ch S."/>
            <person name="Ch V.R."/>
        </authorList>
    </citation>
    <scope>NUCLEOTIDE SEQUENCE [LARGE SCALE GENOMIC DNA]</scope>
    <source>
        <strain evidence="1 2">JC819</strain>
    </source>
</reference>
<dbReference type="EMBL" id="JASZZN010000019">
    <property type="protein sequence ID" value="MDM4018171.1"/>
    <property type="molecule type" value="Genomic_DNA"/>
</dbReference>
<dbReference type="Proteomes" id="UP001239462">
    <property type="component" value="Unassembled WGS sequence"/>
</dbReference>
<protein>
    <submittedName>
        <fullName evidence="1">Uncharacterized protein</fullName>
    </submittedName>
</protein>
<accession>A0ABT7PNX0</accession>
<sequence length="222" mass="24857">MPEFPVFRGNCPRNVSKDAKYSVRGQAVGLMYETADDEVWRATTEAHPELVAMVNDVKASLGSLKGSFYINEYKQVIVPIPGTRDYYLAGEYDKPLRFEFEGKTLSGEPIDLVGNPISPGEQWVGPHPGIPYVLKAGASDIYFTSEPRPDVEKKHRLSKTVGPEIANEVCTLIREHKGFDGGRFYVNEFCSIFAPMNEGPDMQYIYIGVLDLEKWFPKPGAE</sequence>